<evidence type="ECO:0000313" key="8">
    <source>
        <dbReference type="EMBL" id="CAL5033154.1"/>
    </source>
</evidence>
<dbReference type="EMBL" id="OZ075141">
    <property type="protein sequence ID" value="CAL5033154.1"/>
    <property type="molecule type" value="Genomic_DNA"/>
</dbReference>
<feature type="compositionally biased region" description="Low complexity" evidence="6">
    <location>
        <begin position="59"/>
        <end position="76"/>
    </location>
</feature>
<comment type="similarity">
    <text evidence="2">Belongs to the bHLH protein family.</text>
</comment>
<evidence type="ECO:0000259" key="7">
    <source>
        <dbReference type="PROSITE" id="PS50888"/>
    </source>
</evidence>
<evidence type="ECO:0000256" key="4">
    <source>
        <dbReference type="ARBA" id="ARBA00023163"/>
    </source>
</evidence>
<feature type="region of interest" description="Disordered" evidence="6">
    <location>
        <begin position="193"/>
        <end position="218"/>
    </location>
</feature>
<dbReference type="PANTHER" id="PTHR31945:SF26">
    <property type="entry name" value="TRANSCRIPTION FACTOR BHLH35"/>
    <property type="match status" value="1"/>
</dbReference>
<dbReference type="Proteomes" id="UP001497457">
    <property type="component" value="Chromosome 31b"/>
</dbReference>
<evidence type="ECO:0000256" key="2">
    <source>
        <dbReference type="ARBA" id="ARBA00005510"/>
    </source>
</evidence>
<name>A0ABC9D7X8_9POAL</name>
<keyword evidence="9" id="KW-1185">Reference proteome</keyword>
<keyword evidence="5" id="KW-0539">Nucleus</keyword>
<dbReference type="SUPFAM" id="SSF47459">
    <property type="entry name" value="HLH, helix-loop-helix DNA-binding domain"/>
    <property type="match status" value="1"/>
</dbReference>
<dbReference type="SMART" id="SM00353">
    <property type="entry name" value="HLH"/>
    <property type="match status" value="1"/>
</dbReference>
<dbReference type="AlphaFoldDB" id="A0ABC9D7X8"/>
<evidence type="ECO:0000256" key="3">
    <source>
        <dbReference type="ARBA" id="ARBA00023015"/>
    </source>
</evidence>
<dbReference type="Gene3D" id="4.10.280.10">
    <property type="entry name" value="Helix-loop-helix DNA-binding domain"/>
    <property type="match status" value="1"/>
</dbReference>
<organism evidence="8 9">
    <name type="scientific">Urochloa decumbens</name>
    <dbReference type="NCBI Taxonomy" id="240449"/>
    <lineage>
        <taxon>Eukaryota</taxon>
        <taxon>Viridiplantae</taxon>
        <taxon>Streptophyta</taxon>
        <taxon>Embryophyta</taxon>
        <taxon>Tracheophyta</taxon>
        <taxon>Spermatophyta</taxon>
        <taxon>Magnoliopsida</taxon>
        <taxon>Liliopsida</taxon>
        <taxon>Poales</taxon>
        <taxon>Poaceae</taxon>
        <taxon>PACMAD clade</taxon>
        <taxon>Panicoideae</taxon>
        <taxon>Panicodae</taxon>
        <taxon>Paniceae</taxon>
        <taxon>Melinidinae</taxon>
        <taxon>Urochloa</taxon>
    </lineage>
</organism>
<evidence type="ECO:0000256" key="6">
    <source>
        <dbReference type="SAM" id="MobiDB-lite"/>
    </source>
</evidence>
<dbReference type="PANTHER" id="PTHR31945">
    <property type="entry name" value="TRANSCRIPTION FACTOR SCREAM2-RELATED"/>
    <property type="match status" value="1"/>
</dbReference>
<feature type="region of interest" description="Disordered" evidence="6">
    <location>
        <begin position="59"/>
        <end position="104"/>
    </location>
</feature>
<protein>
    <recommendedName>
        <fullName evidence="7">BHLH domain-containing protein</fullName>
    </recommendedName>
</protein>
<feature type="domain" description="BHLH" evidence="7">
    <location>
        <begin position="93"/>
        <end position="168"/>
    </location>
</feature>
<dbReference type="GO" id="GO:0005634">
    <property type="term" value="C:nucleus"/>
    <property type="evidence" value="ECO:0007669"/>
    <property type="project" value="UniProtKB-SubCell"/>
</dbReference>
<keyword evidence="3" id="KW-0805">Transcription regulation</keyword>
<dbReference type="InterPro" id="IPR051358">
    <property type="entry name" value="TF_AMS/ICE1/BHLH6-like"/>
</dbReference>
<keyword evidence="4" id="KW-0804">Transcription</keyword>
<dbReference type="InterPro" id="IPR036638">
    <property type="entry name" value="HLH_DNA-bd_sf"/>
</dbReference>
<dbReference type="PROSITE" id="PS50888">
    <property type="entry name" value="BHLH"/>
    <property type="match status" value="1"/>
</dbReference>
<comment type="subcellular location">
    <subcellularLocation>
        <location evidence="1">Nucleus</location>
    </subcellularLocation>
</comment>
<accession>A0ABC9D7X8</accession>
<evidence type="ECO:0000313" key="9">
    <source>
        <dbReference type="Proteomes" id="UP001497457"/>
    </source>
</evidence>
<sequence length="329" mass="35362">MEAADSSMVAMGFGLYWQSPPRFLLEPLDLAGAVDDFSLYAYMPPANETESLSGLCSSYAPGGDSSSSPDGADSCSTRAMTLAPPLPPPPAAAATRNNKDMERGRRRRLNQKLYALRGVVPNITKVRAQKYRWTCLRQSKWITEFLRDMVQMDKASIVRDAIAYVEHLQDQERRVLADLSALQLASSSAAAAVKTEDTGGLPQRKKMRRAPPSIASAGNATRPIITTTTSPPVRILEVQVSESGEKMTVVSVRCSSGRNAVSKLCRALEPLRLKVVTATIAAAGDAVVHTMFVKTGEMGGAVLKEAILAALAKLDVTAGSLKSMSCWDD</sequence>
<gene>
    <name evidence="8" type="ORF">URODEC1_LOCUS82569</name>
</gene>
<dbReference type="Pfam" id="PF00010">
    <property type="entry name" value="HLH"/>
    <property type="match status" value="1"/>
</dbReference>
<evidence type="ECO:0000256" key="1">
    <source>
        <dbReference type="ARBA" id="ARBA00004123"/>
    </source>
</evidence>
<dbReference type="InterPro" id="IPR054502">
    <property type="entry name" value="bHLH-TF_ACT-like_plant"/>
</dbReference>
<dbReference type="InterPro" id="IPR011598">
    <property type="entry name" value="bHLH_dom"/>
</dbReference>
<dbReference type="Pfam" id="PF22754">
    <property type="entry name" value="bHLH-TF_ACT-like_plant"/>
    <property type="match status" value="1"/>
</dbReference>
<evidence type="ECO:0000256" key="5">
    <source>
        <dbReference type="ARBA" id="ARBA00023242"/>
    </source>
</evidence>
<proteinExistence type="inferred from homology"/>
<reference evidence="8" key="1">
    <citation type="submission" date="2024-10" db="EMBL/GenBank/DDBJ databases">
        <authorList>
            <person name="Ryan C."/>
        </authorList>
    </citation>
    <scope>NUCLEOTIDE SEQUENCE [LARGE SCALE GENOMIC DNA]</scope>
</reference>